<sequence>MAGLLEDSETVKYIFNQSCDSSQPSFLQTIQTFDERIDINAPELKKLLTSNIGKFRGTHVVVGISFGELVAVTMASDGSSMNAANEIQYCHDKMKKINIKEFGENTEEKIDDSFENALKLYTNLNSDETSFRDANEYLSNMAENYKTVKGKQLVLHLLPLKVVYQVFGIQKIDGPVVVDIQSATIQRFGQLFDTIFESYAKLQHLLHFIEQNKKFVSAEDVYQIVGYKEGFDSDVYRMRNNLRDLVQKVTLIFL</sequence>
<dbReference type="WBParaSite" id="PDA_v2.g15445.t1">
    <property type="protein sequence ID" value="PDA_v2.g15445.t1"/>
    <property type="gene ID" value="PDA_v2.g15445"/>
</dbReference>
<accession>A0A914PBE8</accession>
<dbReference type="AlphaFoldDB" id="A0A914PBE8"/>
<organism evidence="1 2">
    <name type="scientific">Panagrolaimus davidi</name>
    <dbReference type="NCBI Taxonomy" id="227884"/>
    <lineage>
        <taxon>Eukaryota</taxon>
        <taxon>Metazoa</taxon>
        <taxon>Ecdysozoa</taxon>
        <taxon>Nematoda</taxon>
        <taxon>Chromadorea</taxon>
        <taxon>Rhabditida</taxon>
        <taxon>Tylenchina</taxon>
        <taxon>Panagrolaimomorpha</taxon>
        <taxon>Panagrolaimoidea</taxon>
        <taxon>Panagrolaimidae</taxon>
        <taxon>Panagrolaimus</taxon>
    </lineage>
</organism>
<proteinExistence type="predicted"/>
<reference evidence="2" key="1">
    <citation type="submission" date="2022-11" db="UniProtKB">
        <authorList>
            <consortium name="WormBaseParasite"/>
        </authorList>
    </citation>
    <scope>IDENTIFICATION</scope>
</reference>
<evidence type="ECO:0000313" key="2">
    <source>
        <dbReference type="WBParaSite" id="PDA_v2.g15445.t1"/>
    </source>
</evidence>
<keyword evidence="1" id="KW-1185">Reference proteome</keyword>
<name>A0A914PBE8_9BILA</name>
<evidence type="ECO:0000313" key="1">
    <source>
        <dbReference type="Proteomes" id="UP000887578"/>
    </source>
</evidence>
<protein>
    <submittedName>
        <fullName evidence="2">Uncharacterized protein</fullName>
    </submittedName>
</protein>
<dbReference type="Proteomes" id="UP000887578">
    <property type="component" value="Unplaced"/>
</dbReference>